<evidence type="ECO:0000256" key="3">
    <source>
        <dbReference type="ARBA" id="ARBA00023295"/>
    </source>
</evidence>
<dbReference type="Pfam" id="PF01476">
    <property type="entry name" value="LysM"/>
    <property type="match status" value="2"/>
</dbReference>
<dbReference type="Gene3D" id="3.10.350.10">
    <property type="entry name" value="LysM domain"/>
    <property type="match status" value="2"/>
</dbReference>
<keyword evidence="7" id="KW-1185">Reference proteome</keyword>
<dbReference type="PROSITE" id="PS51904">
    <property type="entry name" value="GLYCOSYL_HYDROL_F25_2"/>
    <property type="match status" value="1"/>
</dbReference>
<evidence type="ECO:0000313" key="6">
    <source>
        <dbReference type="EMBL" id="GAA2338013.1"/>
    </source>
</evidence>
<gene>
    <name evidence="6" type="ORF">GCM10009854_12730</name>
</gene>
<organism evidence="6 7">
    <name type="scientific">Saccharopolyspora halophila</name>
    <dbReference type="NCBI Taxonomy" id="405551"/>
    <lineage>
        <taxon>Bacteria</taxon>
        <taxon>Bacillati</taxon>
        <taxon>Actinomycetota</taxon>
        <taxon>Actinomycetes</taxon>
        <taxon>Pseudonocardiales</taxon>
        <taxon>Pseudonocardiaceae</taxon>
        <taxon>Saccharopolyspora</taxon>
    </lineage>
</organism>
<dbReference type="RefSeq" id="WP_344127622.1">
    <property type="nucleotide sequence ID" value="NZ_BAAARA010000003.1"/>
</dbReference>
<evidence type="ECO:0000256" key="2">
    <source>
        <dbReference type="ARBA" id="ARBA00022801"/>
    </source>
</evidence>
<evidence type="ECO:0000256" key="4">
    <source>
        <dbReference type="SAM" id="MobiDB-lite"/>
    </source>
</evidence>
<dbReference type="PANTHER" id="PTHR34135">
    <property type="entry name" value="LYSOZYME"/>
    <property type="match status" value="1"/>
</dbReference>
<dbReference type="InterPro" id="IPR018077">
    <property type="entry name" value="Glyco_hydro_fam25_subgr"/>
</dbReference>
<keyword evidence="3" id="KW-0326">Glycosidase</keyword>
<dbReference type="PANTHER" id="PTHR34135:SF2">
    <property type="entry name" value="LYSOZYME"/>
    <property type="match status" value="1"/>
</dbReference>
<comment type="similarity">
    <text evidence="1">Belongs to the glycosyl hydrolase 25 family.</text>
</comment>
<dbReference type="CDD" id="cd00118">
    <property type="entry name" value="LysM"/>
    <property type="match status" value="2"/>
</dbReference>
<accession>A0ABN3FUS9</accession>
<dbReference type="Gene3D" id="3.20.20.80">
    <property type="entry name" value="Glycosidases"/>
    <property type="match status" value="1"/>
</dbReference>
<feature type="compositionally biased region" description="Pro residues" evidence="4">
    <location>
        <begin position="206"/>
        <end position="219"/>
    </location>
</feature>
<dbReference type="InterPro" id="IPR036779">
    <property type="entry name" value="LysM_dom_sf"/>
</dbReference>
<reference evidence="6 7" key="1">
    <citation type="journal article" date="2019" name="Int. J. Syst. Evol. Microbiol.">
        <title>The Global Catalogue of Microorganisms (GCM) 10K type strain sequencing project: providing services to taxonomists for standard genome sequencing and annotation.</title>
        <authorList>
            <consortium name="The Broad Institute Genomics Platform"/>
            <consortium name="The Broad Institute Genome Sequencing Center for Infectious Disease"/>
            <person name="Wu L."/>
            <person name="Ma J."/>
        </authorList>
    </citation>
    <scope>NUCLEOTIDE SEQUENCE [LARGE SCALE GENOMIC DNA]</scope>
    <source>
        <strain evidence="6 7">JCM 16221</strain>
    </source>
</reference>
<dbReference type="CDD" id="cd00599">
    <property type="entry name" value="GH25_muramidase"/>
    <property type="match status" value="1"/>
</dbReference>
<sequence>MAERIPGIDVAQYQGEPDWGAVRGAGHAFAYVKATEGIGWVSPTLDPQLGGARGAGMVTGLYHFARPDTNSPQQDAADFAAQLARLDSAGPGNLPPCLDIEKDAPNLGAWVKGFIDALRGHTGRNEIVVYASSSWFQDKLATDTWIDPGVFLWVAHYGRTPGEPGYLTDRVVMHQHSSEGQVPGIGGNVDLNVSMVPLEHLTGAGAPPPPPPPAPPPPQGDTYVVQPGDTLSGIGAELGVDWREIARVNGIADPDLIYVGQVLTVPGAGAPNETYVVQPGDTLSGIGAELGVDWREIARVNGIADPNMIHPGQRLTIPR</sequence>
<proteinExistence type="inferred from homology"/>
<dbReference type="EMBL" id="BAAARA010000003">
    <property type="protein sequence ID" value="GAA2338013.1"/>
    <property type="molecule type" value="Genomic_DNA"/>
</dbReference>
<feature type="domain" description="LysM" evidence="5">
    <location>
        <begin position="221"/>
        <end position="265"/>
    </location>
</feature>
<dbReference type="SUPFAM" id="SSF51445">
    <property type="entry name" value="(Trans)glycosidases"/>
    <property type="match status" value="1"/>
</dbReference>
<evidence type="ECO:0000259" key="5">
    <source>
        <dbReference type="PROSITE" id="PS51782"/>
    </source>
</evidence>
<dbReference type="InterPro" id="IPR002053">
    <property type="entry name" value="Glyco_hydro_25"/>
</dbReference>
<dbReference type="SMART" id="SM00641">
    <property type="entry name" value="Glyco_25"/>
    <property type="match status" value="1"/>
</dbReference>
<keyword evidence="2" id="KW-0378">Hydrolase</keyword>
<dbReference type="InterPro" id="IPR017853">
    <property type="entry name" value="GH"/>
</dbReference>
<feature type="domain" description="LysM" evidence="5">
    <location>
        <begin position="273"/>
        <end position="317"/>
    </location>
</feature>
<dbReference type="Pfam" id="PF01183">
    <property type="entry name" value="Glyco_hydro_25"/>
    <property type="match status" value="1"/>
</dbReference>
<dbReference type="InterPro" id="IPR018392">
    <property type="entry name" value="LysM"/>
</dbReference>
<dbReference type="SUPFAM" id="SSF54106">
    <property type="entry name" value="LysM domain"/>
    <property type="match status" value="2"/>
</dbReference>
<protein>
    <submittedName>
        <fullName evidence="6">GH25 family lysozyme</fullName>
    </submittedName>
</protein>
<feature type="region of interest" description="Disordered" evidence="4">
    <location>
        <begin position="200"/>
        <end position="222"/>
    </location>
</feature>
<evidence type="ECO:0000256" key="1">
    <source>
        <dbReference type="ARBA" id="ARBA00010646"/>
    </source>
</evidence>
<evidence type="ECO:0000313" key="7">
    <source>
        <dbReference type="Proteomes" id="UP001501218"/>
    </source>
</evidence>
<dbReference type="SMART" id="SM00257">
    <property type="entry name" value="LysM"/>
    <property type="match status" value="2"/>
</dbReference>
<dbReference type="PROSITE" id="PS51782">
    <property type="entry name" value="LYSM"/>
    <property type="match status" value="2"/>
</dbReference>
<dbReference type="Proteomes" id="UP001501218">
    <property type="component" value="Unassembled WGS sequence"/>
</dbReference>
<comment type="caution">
    <text evidence="6">The sequence shown here is derived from an EMBL/GenBank/DDBJ whole genome shotgun (WGS) entry which is preliminary data.</text>
</comment>
<name>A0ABN3FUS9_9PSEU</name>